<dbReference type="Proteomes" id="UP000028999">
    <property type="component" value="Unassembled WGS sequence"/>
</dbReference>
<name>A0A078JFX7_BRANA</name>
<dbReference type="EMBL" id="LK035308">
    <property type="protein sequence ID" value="CDY66523.1"/>
    <property type="molecule type" value="Genomic_DNA"/>
</dbReference>
<proteinExistence type="predicted"/>
<accession>A0A078JFX7</accession>
<reference evidence="1 2" key="1">
    <citation type="journal article" date="2014" name="Science">
        <title>Plant genetics. Early allopolyploid evolution in the post-Neolithic Brassica napus oilseed genome.</title>
        <authorList>
            <person name="Chalhoub B."/>
            <person name="Denoeud F."/>
            <person name="Liu S."/>
            <person name="Parkin I.A."/>
            <person name="Tang H."/>
            <person name="Wang X."/>
            <person name="Chiquet J."/>
            <person name="Belcram H."/>
            <person name="Tong C."/>
            <person name="Samans B."/>
            <person name="Correa M."/>
            <person name="Da Silva C."/>
            <person name="Just J."/>
            <person name="Falentin C."/>
            <person name="Koh C.S."/>
            <person name="Le Clainche I."/>
            <person name="Bernard M."/>
            <person name="Bento P."/>
            <person name="Noel B."/>
            <person name="Labadie K."/>
            <person name="Alberti A."/>
            <person name="Charles M."/>
            <person name="Arnaud D."/>
            <person name="Guo H."/>
            <person name="Daviaud C."/>
            <person name="Alamery S."/>
            <person name="Jabbari K."/>
            <person name="Zhao M."/>
            <person name="Edger P.P."/>
            <person name="Chelaifa H."/>
            <person name="Tack D."/>
            <person name="Lassalle G."/>
            <person name="Mestiri I."/>
            <person name="Schnel N."/>
            <person name="Le Paslier M.C."/>
            <person name="Fan G."/>
            <person name="Renault V."/>
            <person name="Bayer P.E."/>
            <person name="Golicz A.A."/>
            <person name="Manoli S."/>
            <person name="Lee T.H."/>
            <person name="Thi V.H."/>
            <person name="Chalabi S."/>
            <person name="Hu Q."/>
            <person name="Fan C."/>
            <person name="Tollenaere R."/>
            <person name="Lu Y."/>
            <person name="Battail C."/>
            <person name="Shen J."/>
            <person name="Sidebottom C.H."/>
            <person name="Wang X."/>
            <person name="Canaguier A."/>
            <person name="Chauveau A."/>
            <person name="Berard A."/>
            <person name="Deniot G."/>
            <person name="Guan M."/>
            <person name="Liu Z."/>
            <person name="Sun F."/>
            <person name="Lim Y.P."/>
            <person name="Lyons E."/>
            <person name="Town C.D."/>
            <person name="Bancroft I."/>
            <person name="Wang X."/>
            <person name="Meng J."/>
            <person name="Ma J."/>
            <person name="Pires J.C."/>
            <person name="King G.J."/>
            <person name="Brunel D."/>
            <person name="Delourme R."/>
            <person name="Renard M."/>
            <person name="Aury J.M."/>
            <person name="Adams K.L."/>
            <person name="Batley J."/>
            <person name="Snowdon R.J."/>
            <person name="Tost J."/>
            <person name="Edwards D."/>
            <person name="Zhou Y."/>
            <person name="Hua W."/>
            <person name="Sharpe A.G."/>
            <person name="Paterson A.H."/>
            <person name="Guan C."/>
            <person name="Wincker P."/>
        </authorList>
    </citation>
    <scope>NUCLEOTIDE SEQUENCE [LARGE SCALE GENOMIC DNA]</scope>
    <source>
        <strain evidence="2">cv. Darmor-bzh</strain>
    </source>
</reference>
<dbReference type="PaxDb" id="3708-A0A078JFX7"/>
<organism evidence="1 2">
    <name type="scientific">Brassica napus</name>
    <name type="common">Rape</name>
    <dbReference type="NCBI Taxonomy" id="3708"/>
    <lineage>
        <taxon>Eukaryota</taxon>
        <taxon>Viridiplantae</taxon>
        <taxon>Streptophyta</taxon>
        <taxon>Embryophyta</taxon>
        <taxon>Tracheophyta</taxon>
        <taxon>Spermatophyta</taxon>
        <taxon>Magnoliopsida</taxon>
        <taxon>eudicotyledons</taxon>
        <taxon>Gunneridae</taxon>
        <taxon>Pentapetalae</taxon>
        <taxon>rosids</taxon>
        <taxon>malvids</taxon>
        <taxon>Brassicales</taxon>
        <taxon>Brassicaceae</taxon>
        <taxon>Brassiceae</taxon>
        <taxon>Brassica</taxon>
    </lineage>
</organism>
<gene>
    <name evidence="1" type="primary">BnaCnng51210D</name>
    <name evidence="1" type="ORF">GSBRNA2T00054487001</name>
</gene>
<dbReference type="Gramene" id="CDY66523">
    <property type="protein sequence ID" value="CDY66523"/>
    <property type="gene ID" value="GSBRNA2T00054487001"/>
</dbReference>
<sequence>MHATDRQPITKGTRLRFPPTSFHLLQSPLDLLFHLHLCHRVSLHP</sequence>
<protein>
    <submittedName>
        <fullName evidence="1">BnaCnng51210D protein</fullName>
    </submittedName>
</protein>
<evidence type="ECO:0000313" key="1">
    <source>
        <dbReference type="EMBL" id="CDY66523.1"/>
    </source>
</evidence>
<evidence type="ECO:0000313" key="2">
    <source>
        <dbReference type="Proteomes" id="UP000028999"/>
    </source>
</evidence>
<dbReference type="AlphaFoldDB" id="A0A078JFX7"/>
<keyword evidence="2" id="KW-1185">Reference proteome</keyword>